<evidence type="ECO:0000313" key="2">
    <source>
        <dbReference type="EMBL" id="KAF9540379.1"/>
    </source>
</evidence>
<evidence type="ECO:0000313" key="3">
    <source>
        <dbReference type="Proteomes" id="UP000723463"/>
    </source>
</evidence>
<evidence type="ECO:0000256" key="1">
    <source>
        <dbReference type="SAM" id="MobiDB-lite"/>
    </source>
</evidence>
<dbReference type="Proteomes" id="UP000723463">
    <property type="component" value="Unassembled WGS sequence"/>
</dbReference>
<feature type="compositionally biased region" description="Basic and acidic residues" evidence="1">
    <location>
        <begin position="24"/>
        <end position="40"/>
    </location>
</feature>
<organism evidence="2 3">
    <name type="scientific">Mortierella hygrophila</name>
    <dbReference type="NCBI Taxonomy" id="979708"/>
    <lineage>
        <taxon>Eukaryota</taxon>
        <taxon>Fungi</taxon>
        <taxon>Fungi incertae sedis</taxon>
        <taxon>Mucoromycota</taxon>
        <taxon>Mortierellomycotina</taxon>
        <taxon>Mortierellomycetes</taxon>
        <taxon>Mortierellales</taxon>
        <taxon>Mortierellaceae</taxon>
        <taxon>Mortierella</taxon>
    </lineage>
</organism>
<reference evidence="2" key="1">
    <citation type="journal article" date="2020" name="Fungal Divers.">
        <title>Resolving the Mortierellaceae phylogeny through synthesis of multi-gene phylogenetics and phylogenomics.</title>
        <authorList>
            <person name="Vandepol N."/>
            <person name="Liber J."/>
            <person name="Desiro A."/>
            <person name="Na H."/>
            <person name="Kennedy M."/>
            <person name="Barry K."/>
            <person name="Grigoriev I.V."/>
            <person name="Miller A.N."/>
            <person name="O'Donnell K."/>
            <person name="Stajich J.E."/>
            <person name="Bonito G."/>
        </authorList>
    </citation>
    <scope>NUCLEOTIDE SEQUENCE</scope>
    <source>
        <strain evidence="2">NRRL 2591</strain>
    </source>
</reference>
<gene>
    <name evidence="2" type="ORF">EC957_004372</name>
</gene>
<proteinExistence type="predicted"/>
<feature type="region of interest" description="Disordered" evidence="1">
    <location>
        <begin position="59"/>
        <end position="125"/>
    </location>
</feature>
<accession>A0A9P6K0B9</accession>
<keyword evidence="3" id="KW-1185">Reference proteome</keyword>
<dbReference type="EMBL" id="JAAAXW010000203">
    <property type="protein sequence ID" value="KAF9540379.1"/>
    <property type="molecule type" value="Genomic_DNA"/>
</dbReference>
<sequence length="236" mass="27045">MVASLVITPEDLNRASISSKERKRFGSESESKGRATKEINDNNGFGYYTEEDVCRIDEGEEVIACSSDDNEEENEDEIEDESKDEVNNEDESVEEDQAPIQADLDKTKKKGNKDSERKVGNNQHTEFMEEFNNDRSIIESGRTLTDGDIELVKESINYRDEDCVAFTLLKDVFPIWLAEHERFLGVTFYKKGNRQCREVAVLSISDAVAQATRRRTAMQEEKQERGRCEKQGYPFD</sequence>
<feature type="compositionally biased region" description="Acidic residues" evidence="1">
    <location>
        <begin position="68"/>
        <end position="97"/>
    </location>
</feature>
<feature type="region of interest" description="Disordered" evidence="1">
    <location>
        <begin position="1"/>
        <end position="47"/>
    </location>
</feature>
<protein>
    <submittedName>
        <fullName evidence="2">Uncharacterized protein</fullName>
    </submittedName>
</protein>
<dbReference type="AlphaFoldDB" id="A0A9P6K0B9"/>
<comment type="caution">
    <text evidence="2">The sequence shown here is derived from an EMBL/GenBank/DDBJ whole genome shotgun (WGS) entry which is preliminary data.</text>
</comment>
<name>A0A9P6K0B9_9FUNG</name>